<evidence type="ECO:0000259" key="1">
    <source>
        <dbReference type="PROSITE" id="PS51186"/>
    </source>
</evidence>
<dbReference type="PROSITE" id="PS51186">
    <property type="entry name" value="GNAT"/>
    <property type="match status" value="1"/>
</dbReference>
<dbReference type="EMBL" id="JBBBZM010000280">
    <property type="protein sequence ID" value="KAL0631224.1"/>
    <property type="molecule type" value="Genomic_DNA"/>
</dbReference>
<feature type="domain" description="N-acetyltransferase" evidence="1">
    <location>
        <begin position="9"/>
        <end position="181"/>
    </location>
</feature>
<dbReference type="PANTHER" id="PTHR43792:SF1">
    <property type="entry name" value="N-ACETYLTRANSFERASE DOMAIN-CONTAINING PROTEIN"/>
    <property type="match status" value="1"/>
</dbReference>
<comment type="caution">
    <text evidence="2">The sequence shown here is derived from an EMBL/GenBank/DDBJ whole genome shotgun (WGS) entry which is preliminary data.</text>
</comment>
<accession>A0ABR3G5K1</accession>
<dbReference type="Pfam" id="PF13302">
    <property type="entry name" value="Acetyltransf_3"/>
    <property type="match status" value="1"/>
</dbReference>
<dbReference type="InterPro" id="IPR051531">
    <property type="entry name" value="N-acetyltransferase"/>
</dbReference>
<dbReference type="SUPFAM" id="SSF55729">
    <property type="entry name" value="Acyl-CoA N-acyltransferases (Nat)"/>
    <property type="match status" value="1"/>
</dbReference>
<dbReference type="InterPro" id="IPR000182">
    <property type="entry name" value="GNAT_dom"/>
</dbReference>
<proteinExistence type="predicted"/>
<gene>
    <name evidence="2" type="ORF">Q9L58_009921</name>
</gene>
<dbReference type="Gene3D" id="3.40.630.30">
    <property type="match status" value="1"/>
</dbReference>
<name>A0ABR3G5K1_9PEZI</name>
<dbReference type="PANTHER" id="PTHR43792">
    <property type="entry name" value="GNAT FAMILY, PUTATIVE (AFU_ORTHOLOGUE AFUA_3G00765)-RELATED-RELATED"/>
    <property type="match status" value="1"/>
</dbReference>
<evidence type="ECO:0000313" key="2">
    <source>
        <dbReference type="EMBL" id="KAL0631224.1"/>
    </source>
</evidence>
<protein>
    <recommendedName>
        <fullName evidence="1">N-acetyltransferase domain-containing protein</fullName>
    </recommendedName>
</protein>
<organism evidence="2 3">
    <name type="scientific">Discina gigas</name>
    <dbReference type="NCBI Taxonomy" id="1032678"/>
    <lineage>
        <taxon>Eukaryota</taxon>
        <taxon>Fungi</taxon>
        <taxon>Dikarya</taxon>
        <taxon>Ascomycota</taxon>
        <taxon>Pezizomycotina</taxon>
        <taxon>Pezizomycetes</taxon>
        <taxon>Pezizales</taxon>
        <taxon>Discinaceae</taxon>
        <taxon>Discina</taxon>
    </lineage>
</organism>
<keyword evidence="3" id="KW-1185">Reference proteome</keyword>
<dbReference type="Proteomes" id="UP001447188">
    <property type="component" value="Unassembled WGS sequence"/>
</dbReference>
<dbReference type="InterPro" id="IPR016181">
    <property type="entry name" value="Acyl_CoA_acyltransferase"/>
</dbReference>
<sequence length="186" mass="21004">MYIVKTARLGLRRMRGSDLDDFHEIWSNQNAIKWTSYDVSRTLEDSRFWLDSLSPRPENPEPHNYGVFLRLPAGEEGPSDVGNHRMIGIVGAFRSTGAEAGYIFNESFWGHGYASEALEAFLDIHWQQRVTQDSTLPQTVSARVDPDNPASVRVLRKCGFKDVERLSRGLGKGDLLLLRVENPGVE</sequence>
<evidence type="ECO:0000313" key="3">
    <source>
        <dbReference type="Proteomes" id="UP001447188"/>
    </source>
</evidence>
<reference evidence="2 3" key="1">
    <citation type="submission" date="2024-02" db="EMBL/GenBank/DDBJ databases">
        <title>Discinaceae phylogenomics.</title>
        <authorList>
            <person name="Dirks A.C."/>
            <person name="James T.Y."/>
        </authorList>
    </citation>
    <scope>NUCLEOTIDE SEQUENCE [LARGE SCALE GENOMIC DNA]</scope>
    <source>
        <strain evidence="2 3">ACD0624</strain>
    </source>
</reference>